<accession>A0A9X2L4B2</accession>
<protein>
    <recommendedName>
        <fullName evidence="4">General stress protein</fullName>
    </recommendedName>
</protein>
<keyword evidence="3" id="KW-1185">Reference proteome</keyword>
<evidence type="ECO:0008006" key="4">
    <source>
        <dbReference type="Google" id="ProtNLM"/>
    </source>
</evidence>
<feature type="transmembrane region" description="Helical" evidence="1">
    <location>
        <begin position="21"/>
        <end position="39"/>
    </location>
</feature>
<dbReference type="RefSeq" id="WP_255135005.1">
    <property type="nucleotide sequence ID" value="NZ_JANDBC010000002.1"/>
</dbReference>
<evidence type="ECO:0000313" key="3">
    <source>
        <dbReference type="Proteomes" id="UP001139125"/>
    </source>
</evidence>
<dbReference type="EMBL" id="JANDBC010000002">
    <property type="protein sequence ID" value="MCP9292131.1"/>
    <property type="molecule type" value="Genomic_DNA"/>
</dbReference>
<evidence type="ECO:0000256" key="1">
    <source>
        <dbReference type="SAM" id="Phobius"/>
    </source>
</evidence>
<organism evidence="2 3">
    <name type="scientific">Gracilimonas sediminicola</name>
    <dbReference type="NCBI Taxonomy" id="2952158"/>
    <lineage>
        <taxon>Bacteria</taxon>
        <taxon>Pseudomonadati</taxon>
        <taxon>Balneolota</taxon>
        <taxon>Balneolia</taxon>
        <taxon>Balneolales</taxon>
        <taxon>Balneolaceae</taxon>
        <taxon>Gracilimonas</taxon>
    </lineage>
</organism>
<name>A0A9X2L4B2_9BACT</name>
<reference evidence="2" key="1">
    <citation type="submission" date="2022-06" db="EMBL/GenBank/DDBJ databases">
        <title>Gracilimonas sp. CAU 1638 isolated from sea sediment.</title>
        <authorList>
            <person name="Kim W."/>
        </authorList>
    </citation>
    <scope>NUCLEOTIDE SEQUENCE</scope>
    <source>
        <strain evidence="2">CAU 1638</strain>
    </source>
</reference>
<dbReference type="AlphaFoldDB" id="A0A9X2L4B2"/>
<evidence type="ECO:0000313" key="2">
    <source>
        <dbReference type="EMBL" id="MCP9292131.1"/>
    </source>
</evidence>
<comment type="caution">
    <text evidence="2">The sequence shown here is derived from an EMBL/GenBank/DDBJ whole genome shotgun (WGS) entry which is preliminary data.</text>
</comment>
<feature type="transmembrane region" description="Helical" evidence="1">
    <location>
        <begin position="95"/>
        <end position="114"/>
    </location>
</feature>
<keyword evidence="1" id="KW-0472">Membrane</keyword>
<keyword evidence="1" id="KW-0812">Transmembrane</keyword>
<proteinExistence type="predicted"/>
<feature type="transmembrane region" description="Helical" evidence="1">
    <location>
        <begin position="45"/>
        <end position="66"/>
    </location>
</feature>
<gene>
    <name evidence="2" type="ORF">NM125_11125</name>
</gene>
<feature type="transmembrane region" description="Helical" evidence="1">
    <location>
        <begin position="120"/>
        <end position="138"/>
    </location>
</feature>
<dbReference type="Proteomes" id="UP001139125">
    <property type="component" value="Unassembled WGS sequence"/>
</dbReference>
<sequence length="174" mass="21039">MINKNFKKRLINRLQWTFQVEGMNVVMFFGIMIFLNFQYSLYDILFLSYGLFVMCFILFQGTYYWWIKYSVLTERPVFKSTALSRFRSFKRQNQLMIALIPVVLVIQWFVSGKTLSTDNLIGWAVFANLFGVCEYINYYHKQLMYDNRNDLKYLVQHRKLKEASLHKDLRENKI</sequence>
<keyword evidence="1" id="KW-1133">Transmembrane helix</keyword>